<dbReference type="GO" id="GO:2000032">
    <property type="term" value="P:regulation of secondary shoot formation"/>
    <property type="evidence" value="ECO:0007669"/>
    <property type="project" value="TreeGrafter"/>
</dbReference>
<accession>A0A346D3D9</accession>
<evidence type="ECO:0000256" key="4">
    <source>
        <dbReference type="ARBA" id="ARBA00023125"/>
    </source>
</evidence>
<name>A0A346D3D9_9ASTR</name>
<dbReference type="PROSITE" id="PS51370">
    <property type="entry name" value="R"/>
    <property type="match status" value="1"/>
</dbReference>
<dbReference type="EMBL" id="MG593371">
    <property type="protein sequence ID" value="AXM04957.1"/>
    <property type="molecule type" value="Genomic_DNA"/>
</dbReference>
<feature type="domain" description="R" evidence="8">
    <location>
        <begin position="204"/>
        <end position="221"/>
    </location>
</feature>
<organism evidence="9">
    <name type="scientific">Nymphoides peltata</name>
    <dbReference type="NCBI Taxonomy" id="49614"/>
    <lineage>
        <taxon>Eukaryota</taxon>
        <taxon>Viridiplantae</taxon>
        <taxon>Streptophyta</taxon>
        <taxon>Embryophyta</taxon>
        <taxon>Tracheophyta</taxon>
        <taxon>Spermatophyta</taxon>
        <taxon>Magnoliopsida</taxon>
        <taxon>eudicotyledons</taxon>
        <taxon>Gunneridae</taxon>
        <taxon>Pentapetalae</taxon>
        <taxon>asterids</taxon>
        <taxon>campanulids</taxon>
        <taxon>Asterales</taxon>
        <taxon>Menyanthaceae</taxon>
        <taxon>Nymphoides</taxon>
    </lineage>
</organism>
<dbReference type="PANTHER" id="PTHR31072:SF224">
    <property type="entry name" value="TRANSCRIPTION FACTOR TCP1"/>
    <property type="match status" value="1"/>
</dbReference>
<feature type="domain" description="TCP" evidence="7">
    <location>
        <begin position="78"/>
        <end position="136"/>
    </location>
</feature>
<protein>
    <submittedName>
        <fullName evidence="9">Cycloidea-like protein</fullName>
    </submittedName>
</protein>
<dbReference type="GO" id="GO:0003700">
    <property type="term" value="F:DNA-binding transcription factor activity"/>
    <property type="evidence" value="ECO:0007669"/>
    <property type="project" value="InterPro"/>
</dbReference>
<keyword evidence="3" id="KW-0805">Transcription regulation</keyword>
<evidence type="ECO:0000256" key="5">
    <source>
        <dbReference type="ARBA" id="ARBA00023163"/>
    </source>
</evidence>
<evidence type="ECO:0000256" key="3">
    <source>
        <dbReference type="ARBA" id="ARBA00023015"/>
    </source>
</evidence>
<comment type="subcellular location">
    <subcellularLocation>
        <location evidence="1">Nucleus</location>
    </subcellularLocation>
</comment>
<evidence type="ECO:0000259" key="7">
    <source>
        <dbReference type="PROSITE" id="PS51369"/>
    </source>
</evidence>
<dbReference type="InterPro" id="IPR017888">
    <property type="entry name" value="CYC/TB1_R_domain"/>
</dbReference>
<dbReference type="Pfam" id="PF03634">
    <property type="entry name" value="TCP"/>
    <property type="match status" value="1"/>
</dbReference>
<dbReference type="InterPro" id="IPR017887">
    <property type="entry name" value="TF_TCP_subgr"/>
</dbReference>
<dbReference type="GO" id="GO:0043565">
    <property type="term" value="F:sequence-specific DNA binding"/>
    <property type="evidence" value="ECO:0007669"/>
    <property type="project" value="TreeGrafter"/>
</dbReference>
<evidence type="ECO:0000256" key="1">
    <source>
        <dbReference type="ARBA" id="ARBA00004123"/>
    </source>
</evidence>
<keyword evidence="5" id="KW-0804">Transcription</keyword>
<dbReference type="GO" id="GO:0005634">
    <property type="term" value="C:nucleus"/>
    <property type="evidence" value="ECO:0007669"/>
    <property type="project" value="UniProtKB-SubCell"/>
</dbReference>
<proteinExistence type="predicted"/>
<dbReference type="PANTHER" id="PTHR31072">
    <property type="entry name" value="TRANSCRIPTION FACTOR TCP4-RELATED"/>
    <property type="match status" value="1"/>
</dbReference>
<evidence type="ECO:0000256" key="2">
    <source>
        <dbReference type="ARBA" id="ARBA00022473"/>
    </source>
</evidence>
<evidence type="ECO:0000259" key="8">
    <source>
        <dbReference type="PROSITE" id="PS51370"/>
    </source>
</evidence>
<dbReference type="InterPro" id="IPR005333">
    <property type="entry name" value="Transcription_factor_TCP"/>
</dbReference>
<reference evidence="9" key="1">
    <citation type="journal article" date="2018" name="Front. Plant Sci.">
        <title>Patterning the Asteraceae Capitulum: Duplications and Differential Expression of the Flower Symmetry CYC2-Like Genes.</title>
        <authorList>
            <person name="Chen J."/>
            <person name="Shen C.Z."/>
            <person name="Guo Y.P."/>
            <person name="Rao G.Y."/>
        </authorList>
    </citation>
    <scope>NUCLEOTIDE SEQUENCE</scope>
</reference>
<keyword evidence="2" id="KW-0217">Developmental protein</keyword>
<keyword evidence="6" id="KW-0539">Nucleus</keyword>
<dbReference type="PROSITE" id="PS51369">
    <property type="entry name" value="TCP"/>
    <property type="match status" value="1"/>
</dbReference>
<keyword evidence="4" id="KW-0238">DNA-binding</keyword>
<sequence length="306" mass="34534">MFSSNSFAEFTSSFYAFPPPLFDAPELIDDADIHLNHQQDPFSQVAGTTSQGFMIKGVQTHFEHQYSPPISESKKKKMADRHSKIVTARGSRVRRVRLSIDVARKFFNLQDMLGFDKASKTLDWLLEKSKSAIIELTEMKSLSSTASYSEADRLVGDHGITNAVQGQDGDGVVPVPKNKCLGKEKKRKEKLLTYRSQPDRLIARKSRAEARARARERTREKMQIKKLDELMNLIGPPSPPGLNHHPSFTNYYWTTSHDHFEAKGKDIHFGENLNSLKSSSSICNYHGLSFANHNLNCSSRTTGSWT</sequence>
<evidence type="ECO:0000256" key="6">
    <source>
        <dbReference type="ARBA" id="ARBA00023242"/>
    </source>
</evidence>
<evidence type="ECO:0000313" key="9">
    <source>
        <dbReference type="EMBL" id="AXM04957.1"/>
    </source>
</evidence>
<dbReference type="AlphaFoldDB" id="A0A346D3D9"/>